<dbReference type="HAMAP" id="MF_01497">
    <property type="entry name" value="SrkA_kinase"/>
    <property type="match status" value="1"/>
</dbReference>
<organism evidence="14 15">
    <name type="scientific">Sessilibacter corallicola</name>
    <dbReference type="NCBI Taxonomy" id="2904075"/>
    <lineage>
        <taxon>Bacteria</taxon>
        <taxon>Pseudomonadati</taxon>
        <taxon>Pseudomonadota</taxon>
        <taxon>Gammaproteobacteria</taxon>
        <taxon>Cellvibrionales</taxon>
        <taxon>Cellvibrionaceae</taxon>
        <taxon>Sessilibacter</taxon>
    </lineage>
</organism>
<keyword evidence="3 11" id="KW-0597">Phosphoprotein</keyword>
<comment type="catalytic activity">
    <reaction evidence="11">
        <text>L-seryl-[protein] + ATP = O-phospho-L-seryl-[protein] + ADP + H(+)</text>
        <dbReference type="Rhea" id="RHEA:17989"/>
        <dbReference type="Rhea" id="RHEA-COMP:9863"/>
        <dbReference type="Rhea" id="RHEA-COMP:11604"/>
        <dbReference type="ChEBI" id="CHEBI:15378"/>
        <dbReference type="ChEBI" id="CHEBI:29999"/>
        <dbReference type="ChEBI" id="CHEBI:30616"/>
        <dbReference type="ChEBI" id="CHEBI:83421"/>
        <dbReference type="ChEBI" id="CHEBI:456216"/>
        <dbReference type="EC" id="2.7.11.1"/>
    </reaction>
</comment>
<dbReference type="SUPFAM" id="SSF56112">
    <property type="entry name" value="Protein kinase-like (PK-like)"/>
    <property type="match status" value="1"/>
</dbReference>
<comment type="similarity">
    <text evidence="11">Belongs to the SrkA/RdoA protein kinase family.</text>
</comment>
<evidence type="ECO:0000256" key="3">
    <source>
        <dbReference type="ARBA" id="ARBA00022553"/>
    </source>
</evidence>
<feature type="site" description="ATP" evidence="11">
    <location>
        <position position="51"/>
    </location>
</feature>
<feature type="active site" evidence="11">
    <location>
        <position position="235"/>
    </location>
</feature>
<dbReference type="Gene3D" id="3.30.200.70">
    <property type="match status" value="1"/>
</dbReference>
<evidence type="ECO:0000256" key="9">
    <source>
        <dbReference type="ARBA" id="ARBA00022842"/>
    </source>
</evidence>
<evidence type="ECO:0000256" key="2">
    <source>
        <dbReference type="ARBA" id="ARBA00022527"/>
    </source>
</evidence>
<evidence type="ECO:0000313" key="14">
    <source>
        <dbReference type="EMBL" id="GAA6169841.1"/>
    </source>
</evidence>
<keyword evidence="6 11" id="KW-0547">Nucleotide-binding</keyword>
<dbReference type="PANTHER" id="PTHR39573:SF1">
    <property type="entry name" value="STRESS RESPONSE KINASE A"/>
    <property type="match status" value="1"/>
</dbReference>
<dbReference type="NCBIfam" id="NF008738">
    <property type="entry name" value="PRK11768.1"/>
    <property type="match status" value="1"/>
</dbReference>
<feature type="binding site" evidence="11">
    <location>
        <position position="235"/>
    </location>
    <ligand>
        <name>Mg(2+)</name>
        <dbReference type="ChEBI" id="CHEBI:18420"/>
    </ligand>
</feature>
<comment type="catalytic activity">
    <reaction evidence="11">
        <text>L-threonyl-[protein] + ATP = O-phospho-L-threonyl-[protein] + ADP + H(+)</text>
        <dbReference type="Rhea" id="RHEA:46608"/>
        <dbReference type="Rhea" id="RHEA-COMP:11060"/>
        <dbReference type="Rhea" id="RHEA-COMP:11605"/>
        <dbReference type="ChEBI" id="CHEBI:15378"/>
        <dbReference type="ChEBI" id="CHEBI:30013"/>
        <dbReference type="ChEBI" id="CHEBI:30616"/>
        <dbReference type="ChEBI" id="CHEBI:61977"/>
        <dbReference type="ChEBI" id="CHEBI:456216"/>
        <dbReference type="EC" id="2.7.11.1"/>
    </reaction>
</comment>
<keyword evidence="5 11" id="KW-0479">Metal-binding</keyword>
<keyword evidence="8 11" id="KW-0067">ATP-binding</keyword>
<name>A0ABQ0ADW3_9GAMM</name>
<evidence type="ECO:0000256" key="6">
    <source>
        <dbReference type="ARBA" id="ARBA00022741"/>
    </source>
</evidence>
<dbReference type="GO" id="GO:0004674">
    <property type="term" value="F:protein serine/threonine kinase activity"/>
    <property type="evidence" value="ECO:0007669"/>
    <property type="project" value="UniProtKB-KW"/>
</dbReference>
<feature type="active site" description="Proton acceptor" evidence="11">
    <location>
        <position position="218"/>
    </location>
</feature>
<dbReference type="Pfam" id="PF01636">
    <property type="entry name" value="APH"/>
    <property type="match status" value="1"/>
</dbReference>
<keyword evidence="4 11" id="KW-0808">Transferase</keyword>
<evidence type="ECO:0000259" key="13">
    <source>
        <dbReference type="Pfam" id="PF01636"/>
    </source>
</evidence>
<gene>
    <name evidence="11" type="primary">srkA</name>
    <name evidence="14" type="ORF">NBRC116591_36520</name>
</gene>
<evidence type="ECO:0000256" key="12">
    <source>
        <dbReference type="SAM" id="MobiDB-lite"/>
    </source>
</evidence>
<protein>
    <recommendedName>
        <fullName evidence="11">Stress response kinase A</fullName>
        <ecNumber evidence="11">2.7.11.1</ecNumber>
    </recommendedName>
    <alternativeName>
        <fullName evidence="11">Serine/threonine-protein kinase SrkA</fullName>
    </alternativeName>
</protein>
<comment type="function">
    <text evidence="11">A protein kinase that phosphorylates Ser and Thr residues. Probably acts to suppress the effects of stress linked to accumulation of reactive oxygen species. Probably involved in the extracytoplasmic stress response.</text>
</comment>
<dbReference type="InterPro" id="IPR002575">
    <property type="entry name" value="Aminoglycoside_PTrfase"/>
</dbReference>
<keyword evidence="1 11" id="KW-0963">Cytoplasm</keyword>
<evidence type="ECO:0000256" key="10">
    <source>
        <dbReference type="ARBA" id="ARBA00023016"/>
    </source>
</evidence>
<evidence type="ECO:0000256" key="5">
    <source>
        <dbReference type="ARBA" id="ARBA00022723"/>
    </source>
</evidence>
<reference evidence="14 15" key="1">
    <citation type="submission" date="2024-04" db="EMBL/GenBank/DDBJ databases">
        <title>Draft genome sequence of Sessilibacter corallicola NBRC 116591.</title>
        <authorList>
            <person name="Miyakawa T."/>
            <person name="Kusuya Y."/>
            <person name="Miura T."/>
        </authorList>
    </citation>
    <scope>NUCLEOTIDE SEQUENCE [LARGE SCALE GENOMIC DNA]</scope>
    <source>
        <strain evidence="14 15">KU-00831-HH</strain>
    </source>
</reference>
<dbReference type="EMBL" id="BAABWN010000015">
    <property type="protein sequence ID" value="GAA6169841.1"/>
    <property type="molecule type" value="Genomic_DNA"/>
</dbReference>
<feature type="domain" description="Aminoglycoside phosphotransferase" evidence="13">
    <location>
        <begin position="48"/>
        <end position="277"/>
    </location>
</feature>
<evidence type="ECO:0000256" key="7">
    <source>
        <dbReference type="ARBA" id="ARBA00022777"/>
    </source>
</evidence>
<keyword evidence="7 11" id="KW-0418">Kinase</keyword>
<keyword evidence="10 11" id="KW-0346">Stress response</keyword>
<dbReference type="EC" id="2.7.11.1" evidence="11"/>
<evidence type="ECO:0000256" key="8">
    <source>
        <dbReference type="ARBA" id="ARBA00022840"/>
    </source>
</evidence>
<comment type="subunit">
    <text evidence="11">Monomer.</text>
</comment>
<feature type="binding site" evidence="11">
    <location>
        <position position="223"/>
    </location>
    <ligand>
        <name>Mg(2+)</name>
        <dbReference type="ChEBI" id="CHEBI:18420"/>
    </ligand>
</feature>
<keyword evidence="2 11" id="KW-0723">Serine/threonine-protein kinase</keyword>
<dbReference type="RefSeq" id="WP_353304251.1">
    <property type="nucleotide sequence ID" value="NZ_BAABWN010000015.1"/>
</dbReference>
<feature type="region of interest" description="Disordered" evidence="12">
    <location>
        <begin position="1"/>
        <end position="25"/>
    </location>
</feature>
<dbReference type="InterPro" id="IPR032882">
    <property type="entry name" value="SrkA/RdoA"/>
</dbReference>
<comment type="subcellular location">
    <subcellularLocation>
        <location evidence="11">Cytoplasm</location>
    </subcellularLocation>
</comment>
<evidence type="ECO:0000256" key="1">
    <source>
        <dbReference type="ARBA" id="ARBA00022490"/>
    </source>
</evidence>
<feature type="compositionally biased region" description="Acidic residues" evidence="12">
    <location>
        <begin position="9"/>
        <end position="18"/>
    </location>
</feature>
<dbReference type="PANTHER" id="PTHR39573">
    <property type="entry name" value="STRESS RESPONSE KINASE A"/>
    <property type="match status" value="1"/>
</dbReference>
<accession>A0ABQ0ADW3</accession>
<evidence type="ECO:0000256" key="4">
    <source>
        <dbReference type="ARBA" id="ARBA00022679"/>
    </source>
</evidence>
<keyword evidence="9 11" id="KW-0460">Magnesium</keyword>
<dbReference type="Proteomes" id="UP001465153">
    <property type="component" value="Unassembled WGS sequence"/>
</dbReference>
<comment type="caution">
    <text evidence="14">The sequence shown here is derived from an EMBL/GenBank/DDBJ whole genome shotgun (WGS) entry which is preliminary data.</text>
</comment>
<sequence>MTDPRDFDDNSDFDDDEFETHPYDSLTPDTVLNAVESLGYQTDARILPLNSYENRVYQVGIEDETPIIAKFYRPQRWSTEQILEEHQFAQELVDVEVPVVPATANSDGKTLHEWQGFQFAVYERKGGHAPELDNLDHLLVIGRLMGRMHALSKTKEFSHRPALDIESFGEQSRTFLLENQFLPKELETAYDTLTRDLIAQIRTTFSNFPAKSIRLHGDCHPGNILWRDKSAHFVDLDDARSGPAIQDLWMLISGDRNQQTLQMSEILEGYQQFCDFDFTELNLIEPLRTLRIMHYSAWLARRWTDPAFPHNFPWFNSQRYWAEHILELREQLSAMQEPALTLF</sequence>
<keyword evidence="15" id="KW-1185">Reference proteome</keyword>
<comment type="cofactor">
    <cofactor evidence="11">
        <name>Mg(2+)</name>
        <dbReference type="ChEBI" id="CHEBI:18420"/>
    </cofactor>
</comment>
<evidence type="ECO:0000313" key="15">
    <source>
        <dbReference type="Proteomes" id="UP001465153"/>
    </source>
</evidence>
<dbReference type="Gene3D" id="1.10.510.10">
    <property type="entry name" value="Transferase(Phosphotransferase) domain 1"/>
    <property type="match status" value="1"/>
</dbReference>
<evidence type="ECO:0000256" key="11">
    <source>
        <dbReference type="HAMAP-Rule" id="MF_01497"/>
    </source>
</evidence>
<proteinExistence type="inferred from homology"/>
<dbReference type="Gene3D" id="1.20.1270.170">
    <property type="match status" value="1"/>
</dbReference>
<dbReference type="InterPro" id="IPR011009">
    <property type="entry name" value="Kinase-like_dom_sf"/>
</dbReference>